<dbReference type="PANTHER" id="PTHR37316">
    <property type="entry name" value="TEICHOIC ACID GLYCEROL-PHOSPHATE PRIMASE"/>
    <property type="match status" value="1"/>
</dbReference>
<dbReference type="SUPFAM" id="SSF53756">
    <property type="entry name" value="UDP-Glycosyltransferase/glycogen phosphorylase"/>
    <property type="match status" value="1"/>
</dbReference>
<evidence type="ECO:0000256" key="2">
    <source>
        <dbReference type="ARBA" id="ARBA00010488"/>
    </source>
</evidence>
<name>A0AA47KJ09_9GAMM</name>
<proteinExistence type="inferred from homology"/>
<evidence type="ECO:0000313" key="8">
    <source>
        <dbReference type="Proteomes" id="UP001164748"/>
    </source>
</evidence>
<accession>A0AA47KJ09</accession>
<dbReference type="Gene3D" id="3.40.50.11820">
    <property type="match status" value="1"/>
</dbReference>
<dbReference type="InterPro" id="IPR051612">
    <property type="entry name" value="Teichoic_Acid_Biosynth"/>
</dbReference>
<protein>
    <submittedName>
        <fullName evidence="7">CDP-glycerol glycerophosphotransferase family protein</fullName>
    </submittedName>
</protein>
<dbReference type="EMBL" id="CP114588">
    <property type="protein sequence ID" value="WBA07880.1"/>
    <property type="molecule type" value="Genomic_DNA"/>
</dbReference>
<dbReference type="GO" id="GO:0047355">
    <property type="term" value="F:CDP-glycerol glycerophosphotransferase activity"/>
    <property type="evidence" value="ECO:0007669"/>
    <property type="project" value="InterPro"/>
</dbReference>
<organism evidence="7 8">
    <name type="scientific">Salinivibrio kushneri</name>
    <dbReference type="NCBI Taxonomy" id="1908198"/>
    <lineage>
        <taxon>Bacteria</taxon>
        <taxon>Pseudomonadati</taxon>
        <taxon>Pseudomonadota</taxon>
        <taxon>Gammaproteobacteria</taxon>
        <taxon>Vibrionales</taxon>
        <taxon>Vibrionaceae</taxon>
        <taxon>Salinivibrio</taxon>
    </lineage>
</organism>
<evidence type="ECO:0000256" key="5">
    <source>
        <dbReference type="ARBA" id="ARBA00022944"/>
    </source>
</evidence>
<dbReference type="GO" id="GO:0005886">
    <property type="term" value="C:plasma membrane"/>
    <property type="evidence" value="ECO:0007669"/>
    <property type="project" value="UniProtKB-SubCell"/>
</dbReference>
<keyword evidence="6" id="KW-0472">Membrane</keyword>
<evidence type="ECO:0000256" key="6">
    <source>
        <dbReference type="ARBA" id="ARBA00023136"/>
    </source>
</evidence>
<keyword evidence="3" id="KW-1003">Cell membrane</keyword>
<evidence type="ECO:0000256" key="4">
    <source>
        <dbReference type="ARBA" id="ARBA00022679"/>
    </source>
</evidence>
<keyword evidence="4" id="KW-0808">Transferase</keyword>
<dbReference type="RefSeq" id="WP_269578465.1">
    <property type="nucleotide sequence ID" value="NZ_CP114588.1"/>
</dbReference>
<evidence type="ECO:0000256" key="3">
    <source>
        <dbReference type="ARBA" id="ARBA00022475"/>
    </source>
</evidence>
<dbReference type="InterPro" id="IPR007554">
    <property type="entry name" value="Glycerophosphate_synth"/>
</dbReference>
<keyword evidence="5" id="KW-0777">Teichoic acid biosynthesis</keyword>
<gene>
    <name evidence="7" type="ORF">N8M53_08495</name>
</gene>
<evidence type="ECO:0000256" key="1">
    <source>
        <dbReference type="ARBA" id="ARBA00004202"/>
    </source>
</evidence>
<dbReference type="GO" id="GO:0019350">
    <property type="term" value="P:teichoic acid biosynthetic process"/>
    <property type="evidence" value="ECO:0007669"/>
    <property type="project" value="UniProtKB-KW"/>
</dbReference>
<comment type="subcellular location">
    <subcellularLocation>
        <location evidence="1">Cell membrane</location>
        <topology evidence="1">Peripheral membrane protein</topology>
    </subcellularLocation>
</comment>
<dbReference type="Proteomes" id="UP001164748">
    <property type="component" value="Chromosome"/>
</dbReference>
<dbReference type="InterPro" id="IPR043148">
    <property type="entry name" value="TagF_C"/>
</dbReference>
<dbReference type="InterPro" id="IPR043149">
    <property type="entry name" value="TagF_N"/>
</dbReference>
<dbReference type="Gene3D" id="3.40.50.12580">
    <property type="match status" value="1"/>
</dbReference>
<dbReference type="Pfam" id="PF04464">
    <property type="entry name" value="Glyphos_transf"/>
    <property type="match status" value="1"/>
</dbReference>
<dbReference type="AlphaFoldDB" id="A0AA47KJ09"/>
<dbReference type="PANTHER" id="PTHR37316:SF3">
    <property type="entry name" value="TEICHOIC ACID GLYCEROL-PHOSPHATE TRANSFERASE"/>
    <property type="match status" value="1"/>
</dbReference>
<comment type="similarity">
    <text evidence="2">Belongs to the CDP-glycerol glycerophosphotransferase family.</text>
</comment>
<evidence type="ECO:0000313" key="7">
    <source>
        <dbReference type="EMBL" id="WBA07880.1"/>
    </source>
</evidence>
<sequence length="358" mass="41911">MSILDVIFIKKTHRICIYTSTEKHDANLVCVEQYLKYFHNEFEVIMLTEKPSGSFLERLKSKYYLLSSYVLIIDHKIPKFLNGYGRKIFNTWHGIPLKTIRYLDSDRFNEKFLQREGRLLSGLVCSSELDRAVMSACFQIHPNKCILSGLPRNDILLGGDDLVWFKDEQELLLSKEIQGRRVISWMPTYRGTWNEGNVISPFDSENESELVETLKKYNCVLLVRSHKFSEIQELDLLRDEGLIINGDKYINTNLVLKYTDILITDYSSVWLDFSLISKKIILFTYDKDEYQNERGTIYPLDLVFQGKISTDFNSLKKEIIALLQLSSISDFQASHMFFKYIDANNTKRFVDYVLDKIK</sequence>
<reference evidence="7" key="1">
    <citation type="submission" date="2022-09" db="EMBL/GenBank/DDBJ databases">
        <authorList>
            <person name="Li Z.-J."/>
        </authorList>
    </citation>
    <scope>NUCLEOTIDE SEQUENCE</scope>
    <source>
        <strain evidence="7">TGB11</strain>
    </source>
</reference>